<gene>
    <name evidence="2" type="ORF">VZT92_013510</name>
</gene>
<reference evidence="2 3" key="1">
    <citation type="journal article" date="2024" name="Genome Biol. Evol.">
        <title>Chromosome-level genome assembly of the viviparous eelpout Zoarces viviparus.</title>
        <authorList>
            <person name="Fuhrmann N."/>
            <person name="Brasseur M.V."/>
            <person name="Bakowski C.E."/>
            <person name="Podsiadlowski L."/>
            <person name="Prost S."/>
            <person name="Krehenwinkel H."/>
            <person name="Mayer C."/>
        </authorList>
    </citation>
    <scope>NUCLEOTIDE SEQUENCE [LARGE SCALE GENOMIC DNA]</scope>
    <source>
        <strain evidence="2">NO-MEL_2022_Ind0_liver</strain>
    </source>
</reference>
<feature type="region of interest" description="Disordered" evidence="1">
    <location>
        <begin position="49"/>
        <end position="96"/>
    </location>
</feature>
<feature type="compositionally biased region" description="Basic residues" evidence="1">
    <location>
        <begin position="50"/>
        <end position="60"/>
    </location>
</feature>
<name>A0AAW1F3E5_ZOAVI</name>
<sequence>MRQKGALGVTKVERAVYGTAEDSRSVNAAPFSRPVRPVFVMSDVSIKTRAAIRNHPPHPSRRPDCHRDPRAPPGSAPPFTRDPAPDSLCLSFPPSF</sequence>
<keyword evidence="3" id="KW-1185">Reference proteome</keyword>
<feature type="compositionally biased region" description="Basic and acidic residues" evidence="1">
    <location>
        <begin position="61"/>
        <end position="70"/>
    </location>
</feature>
<accession>A0AAW1F3E5</accession>
<evidence type="ECO:0000313" key="2">
    <source>
        <dbReference type="EMBL" id="KAK9529416.1"/>
    </source>
</evidence>
<dbReference type="EMBL" id="JBCEZU010000111">
    <property type="protein sequence ID" value="KAK9529416.1"/>
    <property type="molecule type" value="Genomic_DNA"/>
</dbReference>
<dbReference type="AlphaFoldDB" id="A0AAW1F3E5"/>
<proteinExistence type="predicted"/>
<dbReference type="Proteomes" id="UP001488805">
    <property type="component" value="Unassembled WGS sequence"/>
</dbReference>
<evidence type="ECO:0000313" key="3">
    <source>
        <dbReference type="Proteomes" id="UP001488805"/>
    </source>
</evidence>
<comment type="caution">
    <text evidence="2">The sequence shown here is derived from an EMBL/GenBank/DDBJ whole genome shotgun (WGS) entry which is preliminary data.</text>
</comment>
<evidence type="ECO:0000256" key="1">
    <source>
        <dbReference type="SAM" id="MobiDB-lite"/>
    </source>
</evidence>
<protein>
    <submittedName>
        <fullName evidence="2">Uncharacterized protein</fullName>
    </submittedName>
</protein>
<organism evidence="2 3">
    <name type="scientific">Zoarces viviparus</name>
    <name type="common">Viviparous eelpout</name>
    <name type="synonym">Blennius viviparus</name>
    <dbReference type="NCBI Taxonomy" id="48416"/>
    <lineage>
        <taxon>Eukaryota</taxon>
        <taxon>Metazoa</taxon>
        <taxon>Chordata</taxon>
        <taxon>Craniata</taxon>
        <taxon>Vertebrata</taxon>
        <taxon>Euteleostomi</taxon>
        <taxon>Actinopterygii</taxon>
        <taxon>Neopterygii</taxon>
        <taxon>Teleostei</taxon>
        <taxon>Neoteleostei</taxon>
        <taxon>Acanthomorphata</taxon>
        <taxon>Eupercaria</taxon>
        <taxon>Perciformes</taxon>
        <taxon>Cottioidei</taxon>
        <taxon>Zoarcales</taxon>
        <taxon>Zoarcidae</taxon>
        <taxon>Zoarcinae</taxon>
        <taxon>Zoarces</taxon>
    </lineage>
</organism>